<dbReference type="Gene3D" id="3.90.75.20">
    <property type="match status" value="1"/>
</dbReference>
<feature type="domain" description="NUMOD4" evidence="1">
    <location>
        <begin position="8"/>
        <end position="52"/>
    </location>
</feature>
<evidence type="ECO:0000259" key="1">
    <source>
        <dbReference type="Pfam" id="PF07463"/>
    </source>
</evidence>
<sequence>MIPNLKDEVWKPFSDPSWRKNETFHISNYGRVKHFRNDDKGELLNTYNLNGYEVFSTIKKNGKTSLIYIHRAVATLFLEKPEGKNMVIHKDFNKTNNRIENLRFVNRKELTEHNKNNPAVIRAKKEALIKPKYSKLSPQKVRLLKKKIFDPNRRTRLRLIAKQFGISEMQLYRIKSGENWGHIDYK</sequence>
<dbReference type="SUPFAM" id="SSF54060">
    <property type="entry name" value="His-Me finger endonucleases"/>
    <property type="match status" value="1"/>
</dbReference>
<name>A0A2U0I2G4_9FLAO</name>
<feature type="domain" description="HNH nuclease" evidence="2">
    <location>
        <begin position="68"/>
        <end position="109"/>
    </location>
</feature>
<dbReference type="Pfam" id="PF13392">
    <property type="entry name" value="HNH_3"/>
    <property type="match status" value="1"/>
</dbReference>
<dbReference type="AlphaFoldDB" id="A0A2U0I2G4"/>
<proteinExistence type="predicted"/>
<dbReference type="InterPro" id="IPR044925">
    <property type="entry name" value="His-Me_finger_sf"/>
</dbReference>
<reference evidence="3 4" key="1">
    <citation type="submission" date="2018-04" db="EMBL/GenBank/DDBJ databases">
        <title>Marixanthomonas spongiae HN-E44 sp. nov., isolated from a marine sponge.</title>
        <authorList>
            <person name="Luo L."/>
            <person name="Zhuang L."/>
        </authorList>
    </citation>
    <scope>NUCLEOTIDE SEQUENCE [LARGE SCALE GENOMIC DNA]</scope>
    <source>
        <strain evidence="3 4">HN-E44</strain>
    </source>
</reference>
<comment type="caution">
    <text evidence="3">The sequence shown here is derived from an EMBL/GenBank/DDBJ whole genome shotgun (WGS) entry which is preliminary data.</text>
</comment>
<protein>
    <submittedName>
        <fullName evidence="3">Endodeoxyribonuclease</fullName>
    </submittedName>
</protein>
<evidence type="ECO:0000313" key="3">
    <source>
        <dbReference type="EMBL" id="PVW15295.1"/>
    </source>
</evidence>
<dbReference type="Proteomes" id="UP000245962">
    <property type="component" value="Unassembled WGS sequence"/>
</dbReference>
<keyword evidence="4" id="KW-1185">Reference proteome</keyword>
<dbReference type="InterPro" id="IPR003615">
    <property type="entry name" value="HNH_nuc"/>
</dbReference>
<evidence type="ECO:0000313" key="4">
    <source>
        <dbReference type="Proteomes" id="UP000245962"/>
    </source>
</evidence>
<dbReference type="GO" id="GO:0016788">
    <property type="term" value="F:hydrolase activity, acting on ester bonds"/>
    <property type="evidence" value="ECO:0007669"/>
    <property type="project" value="InterPro"/>
</dbReference>
<dbReference type="OrthoDB" id="6631788at2"/>
<dbReference type="Pfam" id="PF07463">
    <property type="entry name" value="NUMOD4"/>
    <property type="match status" value="1"/>
</dbReference>
<gene>
    <name evidence="3" type="ORF">DDV96_07805</name>
</gene>
<dbReference type="RefSeq" id="WP_116694188.1">
    <property type="nucleotide sequence ID" value="NZ_QEHR01000004.1"/>
</dbReference>
<evidence type="ECO:0000259" key="2">
    <source>
        <dbReference type="Pfam" id="PF13392"/>
    </source>
</evidence>
<dbReference type="InterPro" id="IPR010902">
    <property type="entry name" value="NUMOD4"/>
</dbReference>
<dbReference type="EMBL" id="QEHR01000004">
    <property type="protein sequence ID" value="PVW15295.1"/>
    <property type="molecule type" value="Genomic_DNA"/>
</dbReference>
<accession>A0A2U0I2G4</accession>
<organism evidence="3 4">
    <name type="scientific">Marixanthomonas spongiae</name>
    <dbReference type="NCBI Taxonomy" id="2174845"/>
    <lineage>
        <taxon>Bacteria</taxon>
        <taxon>Pseudomonadati</taxon>
        <taxon>Bacteroidota</taxon>
        <taxon>Flavobacteriia</taxon>
        <taxon>Flavobacteriales</taxon>
        <taxon>Flavobacteriaceae</taxon>
        <taxon>Marixanthomonas</taxon>
    </lineage>
</organism>